<dbReference type="GO" id="GO:0006046">
    <property type="term" value="P:N-acetylglucosamine catabolic process"/>
    <property type="evidence" value="ECO:0007669"/>
    <property type="project" value="UniProtKB-UniRule"/>
</dbReference>
<dbReference type="CDD" id="cd01399">
    <property type="entry name" value="GlcN6P_deaminase"/>
    <property type="match status" value="1"/>
</dbReference>
<evidence type="ECO:0000259" key="2">
    <source>
        <dbReference type="Pfam" id="PF01182"/>
    </source>
</evidence>
<dbReference type="SUPFAM" id="SSF102588">
    <property type="entry name" value="LmbE-like"/>
    <property type="match status" value="1"/>
</dbReference>
<feature type="domain" description="Glucosamine/galactosamine-6-phosphate isomerase" evidence="2">
    <location>
        <begin position="19"/>
        <end position="240"/>
    </location>
</feature>
<dbReference type="EC" id="3.5.99.6" evidence="1"/>
<organism evidence="3 4">
    <name type="scientific">Stieleria marina</name>
    <dbReference type="NCBI Taxonomy" id="1930275"/>
    <lineage>
        <taxon>Bacteria</taxon>
        <taxon>Pseudomonadati</taxon>
        <taxon>Planctomycetota</taxon>
        <taxon>Planctomycetia</taxon>
        <taxon>Pirellulales</taxon>
        <taxon>Pirellulaceae</taxon>
        <taxon>Stieleria</taxon>
    </lineage>
</organism>
<dbReference type="SUPFAM" id="SSF100950">
    <property type="entry name" value="NagB/RpiA/CoA transferase-like"/>
    <property type="match status" value="1"/>
</dbReference>
<dbReference type="PANTHER" id="PTHR42892">
    <property type="entry name" value="GLUCOSAMINE-6-PHOSPHATE DEAMINASE-LIKE PROTEIN BT_0258-RELATED"/>
    <property type="match status" value="1"/>
</dbReference>
<gene>
    <name evidence="3" type="primary">nagB_4</name>
    <name evidence="3" type="ORF">K239x_36110</name>
</gene>
<dbReference type="RefSeq" id="WP_145419415.1">
    <property type="nucleotide sequence ID" value="NZ_CP036526.1"/>
</dbReference>
<dbReference type="Pfam" id="PF01182">
    <property type="entry name" value="Glucosamine_iso"/>
    <property type="match status" value="1"/>
</dbReference>
<dbReference type="Pfam" id="PF02585">
    <property type="entry name" value="PIG-L"/>
    <property type="match status" value="1"/>
</dbReference>
<sequence length="642" mass="72124">MQTEHPNERLPTRIFSRASQASAVAAREIADLIRWKAGEGKRCVIGLATGSSPVGIYDELVRMHREEGLSFQNVVTFSLDEYFPMQPDELQSYVRFVHEHLIDHVDIDPANVHIPDGSLPKAEVQRYCQQYEQQIIDAGGIDIQILGISKTGHIGCNEPGSERTSRTRMITLDRVTRIDAASDFFGAENVPRHAITMGVATILEARRILLLAFGEGKATIIASTVEKPAMPSVPASFLQHHPNVEVLLDEAAATGLTRVHSPWLSGEITWDEEATRRAVIALAMEVGKPLLKLTEADYNELGLQDLLASHGSAYDINLQVFRHLQSTIIGWPGGKPEHKKKVGDRPGHRDDIFPKRILCFSPHPDDDVISMGGTLIRLVDQGHDVHIAYQTSGNIAVFDDDALRFAEFAADFCREFDLHADGLDRIEEHVDEFLRNKRSGQIDSEEIQRIKGLIRRGEAREGARCCGVPDDNLHFLNLPFYQTGRVTKSPLGEDDIQITIDLLREIRPHQIYAAGDLSDPHGTHRTCLSAILQACVRCQDDDWYKDSLVWLYRGAWQEWAPEQIEMAVPLSPKEVERKRTAIFKHESQKDRALFPGTDIREFWQRAEARNADTARRYDALGLAEYEAIEGFVSWDGKSGLEL</sequence>
<dbReference type="OrthoDB" id="9791139at2"/>
<dbReference type="AlphaFoldDB" id="A0A517NWW6"/>
<dbReference type="NCBIfam" id="NF002557">
    <property type="entry name" value="PRK02122.1"/>
    <property type="match status" value="1"/>
</dbReference>
<keyword evidence="3" id="KW-0378">Hydrolase</keyword>
<dbReference type="InterPro" id="IPR003737">
    <property type="entry name" value="GlcNAc_PI_deacetylase-related"/>
</dbReference>
<protein>
    <recommendedName>
        <fullName evidence="1">Glucosamine-6-phosphate deaminase</fullName>
        <ecNumber evidence="1">3.5.99.6</ecNumber>
    </recommendedName>
</protein>
<accession>A0A517NWW6</accession>
<dbReference type="InterPro" id="IPR004547">
    <property type="entry name" value="Glucosamine6P_isomerase"/>
</dbReference>
<dbReference type="GO" id="GO:0005975">
    <property type="term" value="P:carbohydrate metabolic process"/>
    <property type="evidence" value="ECO:0007669"/>
    <property type="project" value="InterPro"/>
</dbReference>
<dbReference type="PANTHER" id="PTHR42892:SF1">
    <property type="entry name" value="GLUCOSAMINE-6-PHOSPHATE ISOMERASE"/>
    <property type="match status" value="1"/>
</dbReference>
<proteinExistence type="predicted"/>
<evidence type="ECO:0000313" key="4">
    <source>
        <dbReference type="Proteomes" id="UP000319817"/>
    </source>
</evidence>
<name>A0A517NWW6_9BACT</name>
<evidence type="ECO:0000313" key="3">
    <source>
        <dbReference type="EMBL" id="QDT11611.1"/>
    </source>
</evidence>
<dbReference type="InterPro" id="IPR037171">
    <property type="entry name" value="NagB/RpiA_transferase-like"/>
</dbReference>
<dbReference type="InterPro" id="IPR024078">
    <property type="entry name" value="LmbE-like_dom_sf"/>
</dbReference>
<dbReference type="Gene3D" id="3.40.50.10320">
    <property type="entry name" value="LmbE-like"/>
    <property type="match status" value="1"/>
</dbReference>
<dbReference type="InterPro" id="IPR052960">
    <property type="entry name" value="GlcN6P_deaminase-like"/>
</dbReference>
<dbReference type="NCBIfam" id="TIGR00502">
    <property type="entry name" value="nagB"/>
    <property type="match status" value="1"/>
</dbReference>
<dbReference type="InterPro" id="IPR006148">
    <property type="entry name" value="Glc/Gal-6P_isomerase"/>
</dbReference>
<evidence type="ECO:0000256" key="1">
    <source>
        <dbReference type="NCBIfam" id="TIGR00502"/>
    </source>
</evidence>
<dbReference type="Proteomes" id="UP000319817">
    <property type="component" value="Chromosome"/>
</dbReference>
<keyword evidence="4" id="KW-1185">Reference proteome</keyword>
<dbReference type="GO" id="GO:0004342">
    <property type="term" value="F:glucosamine-6-phosphate deaminase activity"/>
    <property type="evidence" value="ECO:0007669"/>
    <property type="project" value="UniProtKB-UniRule"/>
</dbReference>
<dbReference type="Gene3D" id="3.40.50.1360">
    <property type="match status" value="1"/>
</dbReference>
<dbReference type="EMBL" id="CP036526">
    <property type="protein sequence ID" value="QDT11611.1"/>
    <property type="molecule type" value="Genomic_DNA"/>
</dbReference>
<reference evidence="3 4" key="1">
    <citation type="submission" date="2019-02" db="EMBL/GenBank/DDBJ databases">
        <title>Deep-cultivation of Planctomycetes and their phenomic and genomic characterization uncovers novel biology.</title>
        <authorList>
            <person name="Wiegand S."/>
            <person name="Jogler M."/>
            <person name="Boedeker C."/>
            <person name="Pinto D."/>
            <person name="Vollmers J."/>
            <person name="Rivas-Marin E."/>
            <person name="Kohn T."/>
            <person name="Peeters S.H."/>
            <person name="Heuer A."/>
            <person name="Rast P."/>
            <person name="Oberbeckmann S."/>
            <person name="Bunk B."/>
            <person name="Jeske O."/>
            <person name="Meyerdierks A."/>
            <person name="Storesund J.E."/>
            <person name="Kallscheuer N."/>
            <person name="Luecker S."/>
            <person name="Lage O.M."/>
            <person name="Pohl T."/>
            <person name="Merkel B.J."/>
            <person name="Hornburger P."/>
            <person name="Mueller R.-W."/>
            <person name="Bruemmer F."/>
            <person name="Labrenz M."/>
            <person name="Spormann A.M."/>
            <person name="Op den Camp H."/>
            <person name="Overmann J."/>
            <person name="Amann R."/>
            <person name="Jetten M.S.M."/>
            <person name="Mascher T."/>
            <person name="Medema M.H."/>
            <person name="Devos D.P."/>
            <person name="Kaster A.-K."/>
            <person name="Ovreas L."/>
            <person name="Rohde M."/>
            <person name="Galperin M.Y."/>
            <person name="Jogler C."/>
        </authorList>
    </citation>
    <scope>NUCLEOTIDE SEQUENCE [LARGE SCALE GENOMIC DNA]</scope>
    <source>
        <strain evidence="3 4">K23_9</strain>
    </source>
</reference>